<dbReference type="SUPFAM" id="SSF52540">
    <property type="entry name" value="P-loop containing nucleoside triphosphate hydrolases"/>
    <property type="match status" value="2"/>
</dbReference>
<feature type="coiled-coil region" evidence="1">
    <location>
        <begin position="689"/>
        <end position="751"/>
    </location>
</feature>
<organism evidence="2 3">
    <name type="scientific">Pseudomarimonas arenosa</name>
    <dbReference type="NCBI Taxonomy" id="2774145"/>
    <lineage>
        <taxon>Bacteria</taxon>
        <taxon>Pseudomonadati</taxon>
        <taxon>Pseudomonadota</taxon>
        <taxon>Gammaproteobacteria</taxon>
        <taxon>Lysobacterales</taxon>
        <taxon>Lysobacteraceae</taxon>
        <taxon>Pseudomarimonas</taxon>
    </lineage>
</organism>
<gene>
    <name evidence="2" type="ORF">IFO71_18915</name>
</gene>
<name>A0AAW3ZRW6_9GAMM</name>
<evidence type="ECO:0000313" key="3">
    <source>
        <dbReference type="Proteomes" id="UP000613768"/>
    </source>
</evidence>
<dbReference type="Pfam" id="PF13555">
    <property type="entry name" value="AAA_29"/>
    <property type="match status" value="1"/>
</dbReference>
<comment type="caution">
    <text evidence="2">The sequence shown here is derived from an EMBL/GenBank/DDBJ whole genome shotgun (WGS) entry which is preliminary data.</text>
</comment>
<keyword evidence="2" id="KW-0067">ATP-binding</keyword>
<dbReference type="Pfam" id="PF13558">
    <property type="entry name" value="SbcC_Walker_B"/>
    <property type="match status" value="1"/>
</dbReference>
<dbReference type="InterPro" id="IPR027417">
    <property type="entry name" value="P-loop_NTPase"/>
</dbReference>
<evidence type="ECO:0000313" key="2">
    <source>
        <dbReference type="EMBL" id="MBD8527822.1"/>
    </source>
</evidence>
<accession>A0AAW3ZRW6</accession>
<sequence>MSDLFVSGGVDARAEQFRMCRLQVYDWGTFSGLHDIPIAERGFLFVGRSGSGKSTLLDAIAALLTPPTWLDFNAAAREAERSGRDRSLLSYLRGAWADRQDDASGEVATQYLRRGTTWSALALTYRNQAGRQISLIRLIWINGNSAATADVRKHYMVAERGFEIAELDGFDLDVRRLKKRLSDVHHHERFSAYAERFRHLLGIDSENALRLLHKTQSAKNLGDLNRFLREFMLDRPVTFEVAERLVEEFAELDAAHRAVVTARRQIETLRPACDAHQQLQQLRREVAAESELQRGADGFRERQLSQLLHQRLQAIATEDAGLVAKQRALDDLKRRHEQTVADLAVRYQNSGGAEIERLQRELQRWSQERDDRTRRLDRARRACTALEWSLADNPERFVAQRDQARQRLEGSLALRRELEQRLDGLRLELREADQGFVRLCAELDALRRHPSNLPETMQALRRRLCAAVGLAENGLPFVGELLQVREDQADWRGAIERVLHGFALSLLVDQRHYAAVAHWVNDTHLQGKLVYYRIAGTEPVAAQRPGPESLLRKLEYAEHPHRDWLQAELSRRFDYDCVDSSRRLRERERAVTREGQVKHGRQRHEKDDRHAIDDRRYWLLGFDNRDKQRLFETDLAALEQHRQQLQRHCAELELQRERGSEADGAARELAQLDWHEIDVAPALQEVDRIEGLLRALREASVDLEQLDRQIRHARERLDKLQDKVNDLDANRKGLAKEAVKRERELDECQQRVAILPLTPVQEQGLGERLAALPALSLDNLNEHLRRIERAIAERIRQLEGEAASLTHAIVDRFASFMREWPQEAGDFRAELDFASDFFARLKRLEDDRLPEFEHRFFDLLSTQSGQNLAALQTHIQQAHKQIRLRMEDVNAALERVPFNRDTYLQIKVEDRGLREVVEFRQQLSGVLSHRQTDDRELAEQQFDALRQLILRLAAKDAEAVRWREQVLDVRLHVEFIGEELETGSERQIEVYRSGAGKSGGQRQKLATTCLAAALRYQLGSEFDGIPRYAAVVLDEAFDKADNEFTAMAMDIFENFGFQMIVATPLKSVMTLEPFIGGACFVDINGRHDSGVLLIEYDDERQRLRLPETETQHGALADA</sequence>
<dbReference type="CDD" id="cd00267">
    <property type="entry name" value="ABC_ATPase"/>
    <property type="match status" value="1"/>
</dbReference>
<feature type="coiled-coil region" evidence="1">
    <location>
        <begin position="355"/>
        <end position="435"/>
    </location>
</feature>
<evidence type="ECO:0000256" key="1">
    <source>
        <dbReference type="SAM" id="Coils"/>
    </source>
</evidence>
<keyword evidence="2" id="KW-0547">Nucleotide-binding</keyword>
<dbReference type="GO" id="GO:0005524">
    <property type="term" value="F:ATP binding"/>
    <property type="evidence" value="ECO:0007669"/>
    <property type="project" value="UniProtKB-KW"/>
</dbReference>
<dbReference type="Gene3D" id="3.40.50.300">
    <property type="entry name" value="P-loop containing nucleotide triphosphate hydrolases"/>
    <property type="match status" value="1"/>
</dbReference>
<proteinExistence type="predicted"/>
<keyword evidence="1" id="KW-0175">Coiled coil</keyword>
<reference evidence="2 3" key="1">
    <citation type="submission" date="2020-09" db="EMBL/GenBank/DDBJ databases">
        <title>Pseudoxanthomonas sp. CAU 1598 isolated from sand of Yaerae Beach.</title>
        <authorList>
            <person name="Kim W."/>
        </authorList>
    </citation>
    <scope>NUCLEOTIDE SEQUENCE [LARGE SCALE GENOMIC DNA]</scope>
    <source>
        <strain evidence="2 3">CAU 1598</strain>
    </source>
</reference>
<dbReference type="AlphaFoldDB" id="A0AAW3ZRW6"/>
<dbReference type="EMBL" id="JACYTR010000066">
    <property type="protein sequence ID" value="MBD8527822.1"/>
    <property type="molecule type" value="Genomic_DNA"/>
</dbReference>
<feature type="coiled-coil region" evidence="1">
    <location>
        <begin position="635"/>
        <end position="662"/>
    </location>
</feature>
<dbReference type="Proteomes" id="UP000613768">
    <property type="component" value="Unassembled WGS sequence"/>
</dbReference>
<dbReference type="RefSeq" id="WP_192031244.1">
    <property type="nucleotide sequence ID" value="NZ_JACYTR010000066.1"/>
</dbReference>
<keyword evidence="3" id="KW-1185">Reference proteome</keyword>
<protein>
    <submittedName>
        <fullName evidence="2">ATP-binding protein</fullName>
    </submittedName>
</protein>